<dbReference type="SMART" id="SM00670">
    <property type="entry name" value="PINc"/>
    <property type="match status" value="1"/>
</dbReference>
<reference evidence="2" key="2">
    <citation type="journal article" date="2021" name="PeerJ">
        <title>Extensive microbial diversity within the chicken gut microbiome revealed by metagenomics and culture.</title>
        <authorList>
            <person name="Gilroy R."/>
            <person name="Ravi A."/>
            <person name="Getino M."/>
            <person name="Pursley I."/>
            <person name="Horton D.L."/>
            <person name="Alikhan N.F."/>
            <person name="Baker D."/>
            <person name="Gharbi K."/>
            <person name="Hall N."/>
            <person name="Watson M."/>
            <person name="Adriaenssens E.M."/>
            <person name="Foster-Nyarko E."/>
            <person name="Jarju S."/>
            <person name="Secka A."/>
            <person name="Antonio M."/>
            <person name="Oren A."/>
            <person name="Chaudhuri R.R."/>
            <person name="La Ragione R."/>
            <person name="Hildebrand F."/>
            <person name="Pallen M.J."/>
        </authorList>
    </citation>
    <scope>NUCLEOTIDE SEQUENCE</scope>
    <source>
        <strain evidence="2">B1-13419</strain>
    </source>
</reference>
<dbReference type="Pfam" id="PF01850">
    <property type="entry name" value="PIN"/>
    <property type="match status" value="1"/>
</dbReference>
<dbReference type="PANTHER" id="PTHR36173">
    <property type="entry name" value="RIBONUCLEASE VAPC16-RELATED"/>
    <property type="match status" value="1"/>
</dbReference>
<evidence type="ECO:0000259" key="1">
    <source>
        <dbReference type="SMART" id="SM00670"/>
    </source>
</evidence>
<dbReference type="AlphaFoldDB" id="A0A9D9IM39"/>
<feature type="domain" description="PIN" evidence="1">
    <location>
        <begin position="1"/>
        <end position="129"/>
    </location>
</feature>
<protein>
    <submittedName>
        <fullName evidence="2">Type II toxin-antitoxin system VapC family toxin</fullName>
    </submittedName>
</protein>
<dbReference type="PANTHER" id="PTHR36173:SF2">
    <property type="entry name" value="RIBONUCLEASE VAPC16"/>
    <property type="match status" value="1"/>
</dbReference>
<dbReference type="SUPFAM" id="SSF88723">
    <property type="entry name" value="PIN domain-like"/>
    <property type="match status" value="1"/>
</dbReference>
<organism evidence="2 3">
    <name type="scientific">Candidatus Cryptobacteroides faecigallinarum</name>
    <dbReference type="NCBI Taxonomy" id="2840763"/>
    <lineage>
        <taxon>Bacteria</taxon>
        <taxon>Pseudomonadati</taxon>
        <taxon>Bacteroidota</taxon>
        <taxon>Bacteroidia</taxon>
        <taxon>Bacteroidales</taxon>
        <taxon>Candidatus Cryptobacteroides</taxon>
    </lineage>
</organism>
<name>A0A9D9IM39_9BACT</name>
<dbReference type="CDD" id="cd09872">
    <property type="entry name" value="PIN_Sll0205-like"/>
    <property type="match status" value="1"/>
</dbReference>
<accession>A0A9D9IM39</accession>
<dbReference type="InterPro" id="IPR002716">
    <property type="entry name" value="PIN_dom"/>
</dbReference>
<proteinExistence type="predicted"/>
<dbReference type="InterPro" id="IPR052919">
    <property type="entry name" value="TA_system_RNase"/>
</dbReference>
<comment type="caution">
    <text evidence="2">The sequence shown here is derived from an EMBL/GenBank/DDBJ whole genome shotgun (WGS) entry which is preliminary data.</text>
</comment>
<gene>
    <name evidence="2" type="ORF">IAB91_06005</name>
</gene>
<dbReference type="InterPro" id="IPR041705">
    <property type="entry name" value="PIN_Sll0205"/>
</dbReference>
<reference evidence="2" key="1">
    <citation type="submission" date="2020-10" db="EMBL/GenBank/DDBJ databases">
        <authorList>
            <person name="Gilroy R."/>
        </authorList>
    </citation>
    <scope>NUCLEOTIDE SEQUENCE</scope>
    <source>
        <strain evidence="2">B1-13419</strain>
    </source>
</reference>
<dbReference type="InterPro" id="IPR029060">
    <property type="entry name" value="PIN-like_dom_sf"/>
</dbReference>
<dbReference type="Gene3D" id="3.40.50.1010">
    <property type="entry name" value="5'-nuclease"/>
    <property type="match status" value="1"/>
</dbReference>
<sequence>MRYYLDTNILIFSLFGSGKSDLSSDTLDILADYSTVKLTSTVCIHELIHLCQIGKITIGKKKLLVNSDSILDIVRDFDVSIVTVTERHLEKMTILPFHGDHRDPNDRLIIAQAISDRIPLISSDGNFSDYTKDGLEFIYNER</sequence>
<dbReference type="Proteomes" id="UP000823757">
    <property type="component" value="Unassembled WGS sequence"/>
</dbReference>
<dbReference type="EMBL" id="JADIMD010000094">
    <property type="protein sequence ID" value="MBO8474825.1"/>
    <property type="molecule type" value="Genomic_DNA"/>
</dbReference>
<evidence type="ECO:0000313" key="3">
    <source>
        <dbReference type="Proteomes" id="UP000823757"/>
    </source>
</evidence>
<evidence type="ECO:0000313" key="2">
    <source>
        <dbReference type="EMBL" id="MBO8474825.1"/>
    </source>
</evidence>